<dbReference type="SUPFAM" id="SSF55383">
    <property type="entry name" value="Copper amine oxidase, domain N"/>
    <property type="match status" value="2"/>
</dbReference>
<proteinExistence type="predicted"/>
<evidence type="ECO:0000313" key="3">
    <source>
        <dbReference type="EMBL" id="MBB3114215.1"/>
    </source>
</evidence>
<dbReference type="Gene3D" id="3.30.457.10">
    <property type="entry name" value="Copper amine oxidase-like, N-terminal domain"/>
    <property type="match status" value="2"/>
</dbReference>
<dbReference type="InterPro" id="IPR012854">
    <property type="entry name" value="Cu_amine_oxidase-like_N"/>
</dbReference>
<dbReference type="InterPro" id="IPR036582">
    <property type="entry name" value="Mao_N_sf"/>
</dbReference>
<comment type="caution">
    <text evidence="3">The sequence shown here is derived from an EMBL/GenBank/DDBJ whole genome shotgun (WGS) entry which is preliminary data.</text>
</comment>
<organism evidence="3 4">
    <name type="scientific">Paenibacillus phyllosphaerae</name>
    <dbReference type="NCBI Taxonomy" id="274593"/>
    <lineage>
        <taxon>Bacteria</taxon>
        <taxon>Bacillati</taxon>
        <taxon>Bacillota</taxon>
        <taxon>Bacilli</taxon>
        <taxon>Bacillales</taxon>
        <taxon>Paenibacillaceae</taxon>
        <taxon>Paenibacillus</taxon>
    </lineage>
</organism>
<reference evidence="3 4" key="1">
    <citation type="submission" date="2020-08" db="EMBL/GenBank/DDBJ databases">
        <title>Genomic Encyclopedia of Type Strains, Phase III (KMG-III): the genomes of soil and plant-associated and newly described type strains.</title>
        <authorList>
            <person name="Whitman W."/>
        </authorList>
    </citation>
    <scope>NUCLEOTIDE SEQUENCE [LARGE SCALE GENOMIC DNA]</scope>
    <source>
        <strain evidence="3 4">CECT 5862</strain>
    </source>
</reference>
<dbReference type="AlphaFoldDB" id="A0A7W5B4E8"/>
<evidence type="ECO:0000313" key="4">
    <source>
        <dbReference type="Proteomes" id="UP000570361"/>
    </source>
</evidence>
<gene>
    <name evidence="3" type="ORF">FHS18_006334</name>
</gene>
<evidence type="ECO:0000256" key="1">
    <source>
        <dbReference type="SAM" id="SignalP"/>
    </source>
</evidence>
<keyword evidence="4" id="KW-1185">Reference proteome</keyword>
<accession>A0A7W5B4E8</accession>
<protein>
    <recommendedName>
        <fullName evidence="2">Copper amine oxidase-like N-terminal domain-containing protein</fullName>
    </recommendedName>
</protein>
<dbReference type="RefSeq" id="WP_183604265.1">
    <property type="nucleotide sequence ID" value="NZ_JACHXK010000028.1"/>
</dbReference>
<keyword evidence="1" id="KW-0732">Signal</keyword>
<dbReference type="Proteomes" id="UP000570361">
    <property type="component" value="Unassembled WGS sequence"/>
</dbReference>
<dbReference type="Pfam" id="PF07833">
    <property type="entry name" value="Cu_amine_oxidN1"/>
    <property type="match status" value="1"/>
</dbReference>
<feature type="chain" id="PRO_5030762456" description="Copper amine oxidase-like N-terminal domain-containing protein" evidence="1">
    <location>
        <begin position="26"/>
        <end position="637"/>
    </location>
</feature>
<feature type="domain" description="Copper amine oxidase-like N-terminal" evidence="2">
    <location>
        <begin position="44"/>
        <end position="142"/>
    </location>
</feature>
<name>A0A7W5B4E8_9BACL</name>
<dbReference type="EMBL" id="JACHXK010000028">
    <property type="protein sequence ID" value="MBB3114215.1"/>
    <property type="molecule type" value="Genomic_DNA"/>
</dbReference>
<evidence type="ECO:0000259" key="2">
    <source>
        <dbReference type="Pfam" id="PF07833"/>
    </source>
</evidence>
<sequence length="637" mass="69532">MLKRVLVVLTMVSMILGLIPAVAGAATNNTVVVQLTVGSPTVTINGATSTIQKPYVVNGTTLVPLSVITKAFGAGLTLNKKVITLTYNNKKVVLTIGSKTVVVDGKAATVAVAPTVVNNTTMVPLRVITTAFGAAISSTGKQIVIVGMKAGAAETTTGGGTATGGINIDSGKTKVGDSYFGWSMSYPSNLTLAEQSDNGDYVVWSDINENAILSVGVQDVGETYTKEELRTFMIERTSSDAFVIEKKTINTNGQDFEKLVVKTRDGLFLEYRAIQKDTKIYTIIAGVKAATRDALNSFSTVLDSFTLTFSSSDASIKDITKVKDGYVVASDLDYGLTVQLPVGWDRDEDSYIPSFGNEDGYFLDFYVHSSESGETASDWMKKERLAYENNFVAEYRRNSTESTVAIDNGQASVFTTEYTFDQKEWFKSYDVYYVEGNHKYWASLMFPAEDGAKGDAIIQQIISTLSIATEYVEENFSEIEEDDLTGLVVRKTSKEYGYSIELPQSWYGVRKDFEEDTVVYGIGSIGIFTINAVGNELSASEFTQAISSMVSQDADYAAAKASVKEQTSVTINGVQAYKIVVEFKEPGEDSWPFVQTFYAFEKNGNTVIVNYLFNIANNTQFNRDIADKAVQSFMFTS</sequence>
<feature type="signal peptide" evidence="1">
    <location>
        <begin position="1"/>
        <end position="25"/>
    </location>
</feature>